<dbReference type="InterPro" id="IPR010982">
    <property type="entry name" value="Lambda_DNA-bd_dom_sf"/>
</dbReference>
<feature type="domain" description="Ner winged helix-turn-helix DNA-binding" evidence="5">
    <location>
        <begin position="14"/>
        <end position="79"/>
    </location>
</feature>
<proteinExistence type="inferred from homology"/>
<evidence type="ECO:0000313" key="7">
    <source>
        <dbReference type="EMBL" id="GHC41894.1"/>
    </source>
</evidence>
<dbReference type="Gene3D" id="1.10.260.40">
    <property type="entry name" value="lambda repressor-like DNA-binding domains"/>
    <property type="match status" value="1"/>
</dbReference>
<keyword evidence="3" id="KW-0238">DNA-binding</keyword>
<dbReference type="EMBL" id="BMYI01000045">
    <property type="protein sequence ID" value="GHC41762.1"/>
    <property type="molecule type" value="Genomic_DNA"/>
</dbReference>
<sequence length="101" mass="11160">MTHRPEPALDWPGIVAEVHRQGMTLTELAKRNGLPVNACRKISSQGHYKAQQVLAEFLGYKPEQLWPTRYPKGKPRILDTAKFPPVASQKADAAADKKAAA</sequence>
<organism evidence="7 8">
    <name type="scientific">Gemmobacter nanjingensis</name>
    <dbReference type="NCBI Taxonomy" id="488454"/>
    <lineage>
        <taxon>Bacteria</taxon>
        <taxon>Pseudomonadati</taxon>
        <taxon>Pseudomonadota</taxon>
        <taxon>Alphaproteobacteria</taxon>
        <taxon>Rhodobacterales</taxon>
        <taxon>Paracoccaceae</taxon>
        <taxon>Gemmobacter</taxon>
    </lineage>
</organism>
<name>A0ABQ3FV53_9RHOB</name>
<accession>A0ABQ3FV53</accession>
<protein>
    <recommendedName>
        <fullName evidence="5">Ner winged helix-turn-helix DNA-binding domain-containing protein</fullName>
    </recommendedName>
</protein>
<keyword evidence="2" id="KW-0805">Transcription regulation</keyword>
<reference evidence="7" key="3">
    <citation type="submission" date="2024-05" db="EMBL/GenBank/DDBJ databases">
        <authorList>
            <person name="Sun Q."/>
            <person name="Kim S."/>
        </authorList>
    </citation>
    <scope>NUCLEOTIDE SEQUENCE</scope>
    <source>
        <strain evidence="7">KCTC 23298</strain>
    </source>
</reference>
<evidence type="ECO:0000256" key="3">
    <source>
        <dbReference type="ARBA" id="ARBA00023125"/>
    </source>
</evidence>
<keyword evidence="4" id="KW-0804">Transcription</keyword>
<reference evidence="8" key="2">
    <citation type="journal article" date="2019" name="Int. J. Syst. Evol. Microbiol.">
        <title>The Global Catalogue of Microorganisms (GCM) 10K type strain sequencing project: providing services to taxonomists for standard genome sequencing and annotation.</title>
        <authorList>
            <consortium name="The Broad Institute Genomics Platform"/>
            <consortium name="The Broad Institute Genome Sequencing Center for Infectious Disease"/>
            <person name="Wu L."/>
            <person name="Ma J."/>
        </authorList>
    </citation>
    <scope>NUCLEOTIDE SEQUENCE [LARGE SCALE GENOMIC DNA]</scope>
    <source>
        <strain evidence="8">KCTC 23298</strain>
    </source>
</reference>
<evidence type="ECO:0000256" key="2">
    <source>
        <dbReference type="ARBA" id="ARBA00023015"/>
    </source>
</evidence>
<keyword evidence="8" id="KW-1185">Reference proteome</keyword>
<dbReference type="InterPro" id="IPR038722">
    <property type="entry name" value="Ner_HTH_dom"/>
</dbReference>
<dbReference type="SUPFAM" id="SSF47413">
    <property type="entry name" value="lambda repressor-like DNA-binding domains"/>
    <property type="match status" value="1"/>
</dbReference>
<dbReference type="RefSeq" id="WP_189383066.1">
    <property type="nucleotide sequence ID" value="NZ_BMYI01000045.1"/>
</dbReference>
<dbReference type="Pfam" id="PF13693">
    <property type="entry name" value="HTH_35"/>
    <property type="match status" value="1"/>
</dbReference>
<evidence type="ECO:0000313" key="6">
    <source>
        <dbReference type="EMBL" id="GHC41762.1"/>
    </source>
</evidence>
<dbReference type="Proteomes" id="UP000658305">
    <property type="component" value="Unassembled WGS sequence"/>
</dbReference>
<evidence type="ECO:0000313" key="8">
    <source>
        <dbReference type="Proteomes" id="UP000658305"/>
    </source>
</evidence>
<dbReference type="EMBL" id="BMYI01000047">
    <property type="protein sequence ID" value="GHC41894.1"/>
    <property type="molecule type" value="Genomic_DNA"/>
</dbReference>
<comment type="caution">
    <text evidence="7">The sequence shown here is derived from an EMBL/GenBank/DDBJ whole genome shotgun (WGS) entry which is preliminary data.</text>
</comment>
<evidence type="ECO:0000259" key="5">
    <source>
        <dbReference type="Pfam" id="PF13693"/>
    </source>
</evidence>
<evidence type="ECO:0000256" key="4">
    <source>
        <dbReference type="ARBA" id="ARBA00023163"/>
    </source>
</evidence>
<evidence type="ECO:0000256" key="1">
    <source>
        <dbReference type="ARBA" id="ARBA00006157"/>
    </source>
</evidence>
<comment type="similarity">
    <text evidence="1">Belongs to the ner transcriptional regulatory family.</text>
</comment>
<gene>
    <name evidence="6" type="ORF">GCM10007291_49590</name>
    <name evidence="7" type="ORF">GCM10007291_49750</name>
</gene>
<reference evidence="7" key="1">
    <citation type="journal article" date="2014" name="Int. J. Syst. Evol. Microbiol.">
        <title>Complete genome of a new Firmicutes species belonging to the dominant human colonic microbiota ('Ruminococcus bicirculans') reveals two chromosomes and a selective capacity to utilize plant glucans.</title>
        <authorList>
            <consortium name="NISC Comparative Sequencing Program"/>
            <person name="Wegmann U."/>
            <person name="Louis P."/>
            <person name="Goesmann A."/>
            <person name="Henrissat B."/>
            <person name="Duncan S.H."/>
            <person name="Flint H.J."/>
        </authorList>
    </citation>
    <scope>NUCLEOTIDE SEQUENCE</scope>
    <source>
        <strain evidence="7">KCTC 23298</strain>
    </source>
</reference>